<keyword evidence="1" id="KW-0732">Signal</keyword>
<sequence>MKLTKLLTIGFSVGLSMMASASALADDAIVGNWKMSEKGEAKAILQISKSGDGYQAVMVQGLTEKAKKREGTTVIRQIKSQGDGKYAGKGKHPTLPISGTANITLNGNNITIKSRAGTQTGIRQ</sequence>
<protein>
    <recommendedName>
        <fullName evidence="4">DUF2147 domain-containing protein</fullName>
    </recommendedName>
</protein>
<comment type="caution">
    <text evidence="2">The sequence shown here is derived from an EMBL/GenBank/DDBJ whole genome shotgun (WGS) entry which is preliminary data.</text>
</comment>
<gene>
    <name evidence="2" type="ORF">A9Z60_09945</name>
</gene>
<organism evidence="2 3">
    <name type="scientific">Moraxella nonliquefaciens</name>
    <dbReference type="NCBI Taxonomy" id="478"/>
    <lineage>
        <taxon>Bacteria</taxon>
        <taxon>Pseudomonadati</taxon>
        <taxon>Pseudomonadota</taxon>
        <taxon>Gammaproteobacteria</taxon>
        <taxon>Moraxellales</taxon>
        <taxon>Moraxellaceae</taxon>
        <taxon>Moraxella</taxon>
    </lineage>
</organism>
<dbReference type="EMBL" id="LZDN01000020">
    <property type="protein sequence ID" value="OBX50064.1"/>
    <property type="molecule type" value="Genomic_DNA"/>
</dbReference>
<proteinExistence type="predicted"/>
<dbReference type="Proteomes" id="UP000092671">
    <property type="component" value="Unassembled WGS sequence"/>
</dbReference>
<name>A0A1B8PJ49_MORNO</name>
<dbReference type="OrthoDB" id="9814399at2"/>
<accession>A0A1B8PJ49</accession>
<feature type="chain" id="PRO_5008611714" description="DUF2147 domain-containing protein" evidence="1">
    <location>
        <begin position="26"/>
        <end position="124"/>
    </location>
</feature>
<evidence type="ECO:0008006" key="4">
    <source>
        <dbReference type="Google" id="ProtNLM"/>
    </source>
</evidence>
<evidence type="ECO:0000313" key="2">
    <source>
        <dbReference type="EMBL" id="OBX50064.1"/>
    </source>
</evidence>
<dbReference type="RefSeq" id="WP_066893486.1">
    <property type="nucleotide sequence ID" value="NZ_LZDN01000020.1"/>
</dbReference>
<reference evidence="2 3" key="1">
    <citation type="submission" date="2016-06" db="EMBL/GenBank/DDBJ databases">
        <title>Draft genome of Moraxella nonliquefaciens CCUG 60284.</title>
        <authorList>
            <person name="Salva-Serra F."/>
            <person name="Engstrom-Jakobsson H."/>
            <person name="Thorell K."/>
            <person name="Gonzales-Siles L."/>
            <person name="Karlsson R."/>
            <person name="Boulund F."/>
            <person name="Engstrand L."/>
            <person name="Kristiansson E."/>
            <person name="Moore E."/>
        </authorList>
    </citation>
    <scope>NUCLEOTIDE SEQUENCE [LARGE SCALE GENOMIC DNA]</scope>
    <source>
        <strain evidence="2 3">CCUG 60284</strain>
    </source>
</reference>
<feature type="signal peptide" evidence="1">
    <location>
        <begin position="1"/>
        <end position="25"/>
    </location>
</feature>
<evidence type="ECO:0000313" key="3">
    <source>
        <dbReference type="Proteomes" id="UP000092671"/>
    </source>
</evidence>
<dbReference type="AlphaFoldDB" id="A0A1B8PJ49"/>
<evidence type="ECO:0000256" key="1">
    <source>
        <dbReference type="SAM" id="SignalP"/>
    </source>
</evidence>